<dbReference type="SUPFAM" id="SSF51556">
    <property type="entry name" value="Metallo-dependent hydrolases"/>
    <property type="match status" value="1"/>
</dbReference>
<proteinExistence type="predicted"/>
<dbReference type="PANTHER" id="PTHR43135:SF3">
    <property type="entry name" value="ALPHA-D-RIBOSE 1-METHYLPHOSPHONATE 5-TRIPHOSPHATE DIPHOSPHATASE"/>
    <property type="match status" value="1"/>
</dbReference>
<dbReference type="Gene3D" id="2.30.40.10">
    <property type="entry name" value="Urease, subunit C, domain 1"/>
    <property type="match status" value="1"/>
</dbReference>
<comment type="caution">
    <text evidence="2">The sequence shown here is derived from an EMBL/GenBank/DDBJ whole genome shotgun (WGS) entry which is preliminary data.</text>
</comment>
<feature type="domain" description="Amidohydrolase-related" evidence="1">
    <location>
        <begin position="66"/>
        <end position="418"/>
    </location>
</feature>
<dbReference type="EMBL" id="CAWUHB010000068">
    <property type="protein sequence ID" value="CAK7232822.1"/>
    <property type="molecule type" value="Genomic_DNA"/>
</dbReference>
<evidence type="ECO:0000313" key="2">
    <source>
        <dbReference type="EMBL" id="CAK7232822.1"/>
    </source>
</evidence>
<dbReference type="InterPro" id="IPR051781">
    <property type="entry name" value="Metallo-dep_Hydrolase"/>
</dbReference>
<name>A0ABP0CL44_9PEZI</name>
<dbReference type="InterPro" id="IPR011059">
    <property type="entry name" value="Metal-dep_hydrolase_composite"/>
</dbReference>
<organism evidence="2 3">
    <name type="scientific">Sporothrix curviconia</name>
    <dbReference type="NCBI Taxonomy" id="1260050"/>
    <lineage>
        <taxon>Eukaryota</taxon>
        <taxon>Fungi</taxon>
        <taxon>Dikarya</taxon>
        <taxon>Ascomycota</taxon>
        <taxon>Pezizomycotina</taxon>
        <taxon>Sordariomycetes</taxon>
        <taxon>Sordariomycetidae</taxon>
        <taxon>Ophiostomatales</taxon>
        <taxon>Ophiostomataceae</taxon>
        <taxon>Sporothrix</taxon>
    </lineage>
</organism>
<dbReference type="SUPFAM" id="SSF51338">
    <property type="entry name" value="Composite domain of metallo-dependent hydrolases"/>
    <property type="match status" value="1"/>
</dbReference>
<evidence type="ECO:0000313" key="3">
    <source>
        <dbReference type="Proteomes" id="UP001642405"/>
    </source>
</evidence>
<dbReference type="Pfam" id="PF01979">
    <property type="entry name" value="Amidohydro_1"/>
    <property type="match status" value="1"/>
</dbReference>
<evidence type="ECO:0000259" key="1">
    <source>
        <dbReference type="Pfam" id="PF01979"/>
    </source>
</evidence>
<dbReference type="CDD" id="cd01299">
    <property type="entry name" value="Met_dep_hydrolase_A"/>
    <property type="match status" value="1"/>
</dbReference>
<dbReference type="InterPro" id="IPR006680">
    <property type="entry name" value="Amidohydro-rel"/>
</dbReference>
<dbReference type="Proteomes" id="UP001642405">
    <property type="component" value="Unassembled WGS sequence"/>
</dbReference>
<reference evidence="2 3" key="1">
    <citation type="submission" date="2024-01" db="EMBL/GenBank/DDBJ databases">
        <authorList>
            <person name="Allen C."/>
            <person name="Tagirdzhanova G."/>
        </authorList>
    </citation>
    <scope>NUCLEOTIDE SEQUENCE [LARGE SCALE GENOMIC DNA]</scope>
</reference>
<dbReference type="Gene3D" id="3.20.20.140">
    <property type="entry name" value="Metal-dependent hydrolases"/>
    <property type="match status" value="1"/>
</dbReference>
<sequence length="432" mass="46801">MAPAPLKPWQFPPATSVLRFRNAKIIDVVNGKVIEGNDLFIKDGKFAFSVEEEAEVETIDLNDKYYLCPGLINSYIHLTAAAGHETMRELFDTNLNTVAYRTAWHCKTILRRGFTTVRDTGGADFALKQALAEGAIIGPRVFIAGRALSQTGGHGDLRQTHQGAEFKCCDHNRPGFGRVCDGVPQCLEAARDELRQGADFLKIMIGGGVVSPADPIDMLQFTAEEIRAITTVAGQMGKYVTAHAYTAEAIRHAVDNGCKGIEHGNFIDHETAKLCAEKGVTITPTLYFAMLDPPYDEFLPPEGQLKNQQIIDNGFAALNTIHDAGVPLGYGSDLLTGMCVRQNDEFAIRAKALPDVEVLRSATVTGAKLVGCETSLGQIESGFIADLIILNSNPLENVSILSSPDECTQAVIKEGRVVTSKVKGLPPHAMYI</sequence>
<keyword evidence="3" id="KW-1185">Reference proteome</keyword>
<dbReference type="PANTHER" id="PTHR43135">
    <property type="entry name" value="ALPHA-D-RIBOSE 1-METHYLPHOSPHONATE 5-TRIPHOSPHATE DIPHOSPHATASE"/>
    <property type="match status" value="1"/>
</dbReference>
<protein>
    <recommendedName>
        <fullName evidence="1">Amidohydrolase-related domain-containing protein</fullName>
    </recommendedName>
</protein>
<accession>A0ABP0CL44</accession>
<dbReference type="InterPro" id="IPR032466">
    <property type="entry name" value="Metal_Hydrolase"/>
</dbReference>
<dbReference type="InterPro" id="IPR057744">
    <property type="entry name" value="OTAase-like"/>
</dbReference>
<gene>
    <name evidence="2" type="ORF">SCUCBS95973_008387</name>
</gene>